<organism evidence="2 3">
    <name type="scientific">Seohaeicola saemankumensis</name>
    <dbReference type="NCBI Taxonomy" id="481181"/>
    <lineage>
        <taxon>Bacteria</taxon>
        <taxon>Pseudomonadati</taxon>
        <taxon>Pseudomonadota</taxon>
        <taxon>Alphaproteobacteria</taxon>
        <taxon>Rhodobacterales</taxon>
        <taxon>Roseobacteraceae</taxon>
        <taxon>Seohaeicola</taxon>
    </lineage>
</organism>
<dbReference type="InterPro" id="IPR052777">
    <property type="entry name" value="Acetyltransferase_Enz"/>
</dbReference>
<feature type="domain" description="N-acetyltransferase" evidence="1">
    <location>
        <begin position="94"/>
        <end position="262"/>
    </location>
</feature>
<proteinExistence type="predicted"/>
<dbReference type="PROSITE" id="PS51186">
    <property type="entry name" value="GNAT"/>
    <property type="match status" value="1"/>
</dbReference>
<dbReference type="EC" id="2.3.-.-" evidence="2"/>
<dbReference type="InterPro" id="IPR016181">
    <property type="entry name" value="Acyl_CoA_acyltransferase"/>
</dbReference>
<protein>
    <submittedName>
        <fullName evidence="2">GNAT family N-acetyltransferase</fullName>
        <ecNumber evidence="2">2.3.-.-</ecNumber>
    </submittedName>
</protein>
<dbReference type="InterPro" id="IPR000182">
    <property type="entry name" value="GNAT_dom"/>
</dbReference>
<keyword evidence="2" id="KW-0012">Acyltransferase</keyword>
<dbReference type="Proteomes" id="UP001597151">
    <property type="component" value="Unassembled WGS sequence"/>
</dbReference>
<gene>
    <name evidence="2" type="ORF">ACFQ3C_03810</name>
</gene>
<sequence length="266" mass="29506">MAQAAAKVCFAPLVKDVISGPGWIFTASSVWRRAARHCGLSLQTRDRVPVEPAKCGPGQVSPCANASGFVDFDPENNNPCAVTLIEGEILMAVVSIRLADNAGDYDVARALCREWLDWHWKHYPSDWPTGPDHPMDPDAFEAVLRALPELHGRPGGGVLIGSVDGKDTGCVMYHKADVGVAEFNRMFVSERGRGHGLGALMLEDMFQRMIADGYQKVFFSSAAFLTQARAMYERAGFTSMAFPSGFPDEWRDRVYFMERSLIWRRL</sequence>
<accession>A0ABW3TA36</accession>
<keyword evidence="2" id="KW-0808">Transferase</keyword>
<dbReference type="EMBL" id="JBHTKR010000001">
    <property type="protein sequence ID" value="MFD1193792.1"/>
    <property type="molecule type" value="Genomic_DNA"/>
</dbReference>
<evidence type="ECO:0000313" key="2">
    <source>
        <dbReference type="EMBL" id="MFD1193792.1"/>
    </source>
</evidence>
<evidence type="ECO:0000313" key="3">
    <source>
        <dbReference type="Proteomes" id="UP001597151"/>
    </source>
</evidence>
<dbReference type="GO" id="GO:0016746">
    <property type="term" value="F:acyltransferase activity"/>
    <property type="evidence" value="ECO:0007669"/>
    <property type="project" value="UniProtKB-KW"/>
</dbReference>
<dbReference type="Gene3D" id="3.40.630.30">
    <property type="match status" value="1"/>
</dbReference>
<dbReference type="PANTHER" id="PTHR43305:SF1">
    <property type="entry name" value="FAMILY N-ACETYLTRANSFERASE, PUTATIVE (AFU_ORTHOLOGUE AFUA_2G01380)-RELATED"/>
    <property type="match status" value="1"/>
</dbReference>
<dbReference type="RefSeq" id="WP_380789090.1">
    <property type="nucleotide sequence ID" value="NZ_JBHTKR010000001.1"/>
</dbReference>
<dbReference type="SUPFAM" id="SSF55729">
    <property type="entry name" value="Acyl-CoA N-acyltransferases (Nat)"/>
    <property type="match status" value="1"/>
</dbReference>
<evidence type="ECO:0000259" key="1">
    <source>
        <dbReference type="PROSITE" id="PS51186"/>
    </source>
</evidence>
<name>A0ABW3TA36_9RHOB</name>
<dbReference type="CDD" id="cd04301">
    <property type="entry name" value="NAT_SF"/>
    <property type="match status" value="1"/>
</dbReference>
<dbReference type="Pfam" id="PF00583">
    <property type="entry name" value="Acetyltransf_1"/>
    <property type="match status" value="1"/>
</dbReference>
<keyword evidence="3" id="KW-1185">Reference proteome</keyword>
<comment type="caution">
    <text evidence="2">The sequence shown here is derived from an EMBL/GenBank/DDBJ whole genome shotgun (WGS) entry which is preliminary data.</text>
</comment>
<reference evidence="3" key="1">
    <citation type="journal article" date="2019" name="Int. J. Syst. Evol. Microbiol.">
        <title>The Global Catalogue of Microorganisms (GCM) 10K type strain sequencing project: providing services to taxonomists for standard genome sequencing and annotation.</title>
        <authorList>
            <consortium name="The Broad Institute Genomics Platform"/>
            <consortium name="The Broad Institute Genome Sequencing Center for Infectious Disease"/>
            <person name="Wu L."/>
            <person name="Ma J."/>
        </authorList>
    </citation>
    <scope>NUCLEOTIDE SEQUENCE [LARGE SCALE GENOMIC DNA]</scope>
    <source>
        <strain evidence="3">CCUG 55328</strain>
    </source>
</reference>
<dbReference type="PANTHER" id="PTHR43305">
    <property type="entry name" value="FAMILY N-ACETYLTRANSFERASE, PUTATIVE (AFU_ORTHOLOGUE AFUA_2G01380)-RELATED"/>
    <property type="match status" value="1"/>
</dbReference>